<dbReference type="RefSeq" id="WP_339585763.1">
    <property type="nucleotide sequence ID" value="NZ_JBBHJZ010000001.1"/>
</dbReference>
<dbReference type="SUPFAM" id="SSF51735">
    <property type="entry name" value="NAD(P)-binding Rossmann-fold domains"/>
    <property type="match status" value="1"/>
</dbReference>
<organism evidence="3 4">
    <name type="scientific">Novosphingobium anseongense</name>
    <dbReference type="NCBI Taxonomy" id="3133436"/>
    <lineage>
        <taxon>Bacteria</taxon>
        <taxon>Pseudomonadati</taxon>
        <taxon>Pseudomonadota</taxon>
        <taxon>Alphaproteobacteria</taxon>
        <taxon>Sphingomonadales</taxon>
        <taxon>Sphingomonadaceae</taxon>
        <taxon>Novosphingobium</taxon>
    </lineage>
</organism>
<name>A0ABU8RS89_9SPHN</name>
<evidence type="ECO:0000256" key="1">
    <source>
        <dbReference type="ARBA" id="ARBA00006484"/>
    </source>
</evidence>
<evidence type="ECO:0000313" key="3">
    <source>
        <dbReference type="EMBL" id="MEJ5975834.1"/>
    </source>
</evidence>
<dbReference type="PANTHER" id="PTHR43477">
    <property type="entry name" value="DIHYDROANTICAPSIN 7-DEHYDROGENASE"/>
    <property type="match status" value="1"/>
</dbReference>
<comment type="caution">
    <text evidence="3">The sequence shown here is derived from an EMBL/GenBank/DDBJ whole genome shotgun (WGS) entry which is preliminary data.</text>
</comment>
<dbReference type="Pfam" id="PF13561">
    <property type="entry name" value="adh_short_C2"/>
    <property type="match status" value="1"/>
</dbReference>
<protein>
    <submittedName>
        <fullName evidence="3">Coniferyl-alcohol dehydrogenase</fullName>
        <ecNumber evidence="3">1.1.1.194</ecNumber>
    </submittedName>
</protein>
<dbReference type="Proteomes" id="UP001361239">
    <property type="component" value="Unassembled WGS sequence"/>
</dbReference>
<keyword evidence="2 3" id="KW-0560">Oxidoreductase</keyword>
<dbReference type="InterPro" id="IPR036291">
    <property type="entry name" value="NAD(P)-bd_dom_sf"/>
</dbReference>
<sequence length="264" mass="27776">MNGAADSLGYVGKRVVVTGCRSGIGEATARLLLDAGAFVHGIDWQDGDLPLAAFTRLDLRDSEAIVEAAKSIGPVDALFSCAGLPPMAPPLDVLKVNFIGMRMLTEVLFDRMPPGSAIVSVGSVGGARWPQHLAELRELVATEDFAAALAWCETHDLARADAYGFSKEAIAVWTMTASARTIKNGVRLNCTSPGSVQTPMLAAIEQVTPSERIDAVAAQIGRRSTAEEQAWVLLMLNSPRASYLNGVNLPVDGGFAAGSAVALR</sequence>
<dbReference type="GO" id="GO:0050268">
    <property type="term" value="F:coniferyl-alcohol dehydrogenase activity"/>
    <property type="evidence" value="ECO:0007669"/>
    <property type="project" value="UniProtKB-EC"/>
</dbReference>
<evidence type="ECO:0000256" key="2">
    <source>
        <dbReference type="ARBA" id="ARBA00023002"/>
    </source>
</evidence>
<reference evidence="3 4" key="1">
    <citation type="submission" date="2024-03" db="EMBL/GenBank/DDBJ databases">
        <authorList>
            <person name="Jo J.-H."/>
        </authorList>
    </citation>
    <scope>NUCLEOTIDE SEQUENCE [LARGE SCALE GENOMIC DNA]</scope>
    <source>
        <strain evidence="3 4">PS1R-30</strain>
    </source>
</reference>
<dbReference type="Gene3D" id="3.40.50.720">
    <property type="entry name" value="NAD(P)-binding Rossmann-like Domain"/>
    <property type="match status" value="1"/>
</dbReference>
<dbReference type="EC" id="1.1.1.194" evidence="3"/>
<proteinExistence type="inferred from homology"/>
<evidence type="ECO:0000313" key="4">
    <source>
        <dbReference type="Proteomes" id="UP001361239"/>
    </source>
</evidence>
<dbReference type="EMBL" id="JBBHJZ010000001">
    <property type="protein sequence ID" value="MEJ5975834.1"/>
    <property type="molecule type" value="Genomic_DNA"/>
</dbReference>
<dbReference type="Pfam" id="PF00106">
    <property type="entry name" value="adh_short"/>
    <property type="match status" value="1"/>
</dbReference>
<accession>A0ABU8RS89</accession>
<dbReference type="NCBIfam" id="NF009092">
    <property type="entry name" value="PRK12428.1"/>
    <property type="match status" value="1"/>
</dbReference>
<keyword evidence="4" id="KW-1185">Reference proteome</keyword>
<dbReference type="PANTHER" id="PTHR43477:SF1">
    <property type="entry name" value="DIHYDROANTICAPSIN 7-DEHYDROGENASE"/>
    <property type="match status" value="1"/>
</dbReference>
<dbReference type="PRINTS" id="PR00081">
    <property type="entry name" value="GDHRDH"/>
</dbReference>
<dbReference type="InterPro" id="IPR051122">
    <property type="entry name" value="SDR_DHRS6-like"/>
</dbReference>
<dbReference type="InterPro" id="IPR002347">
    <property type="entry name" value="SDR_fam"/>
</dbReference>
<gene>
    <name evidence="3" type="ORF">WG901_04260</name>
</gene>
<comment type="similarity">
    <text evidence="1">Belongs to the short-chain dehydrogenases/reductases (SDR) family.</text>
</comment>